<name>A0A7W9FEH6_9CAUL</name>
<dbReference type="RefSeq" id="WP_183211521.1">
    <property type="nucleotide sequence ID" value="NZ_JACHOR010000001.1"/>
</dbReference>
<gene>
    <name evidence="2" type="ORF">GGR13_000110</name>
</gene>
<dbReference type="AlphaFoldDB" id="A0A7W9FEH6"/>
<evidence type="ECO:0000313" key="3">
    <source>
        <dbReference type="Proteomes" id="UP000545037"/>
    </source>
</evidence>
<dbReference type="Gene3D" id="2.160.20.80">
    <property type="entry name" value="E3 ubiquitin-protein ligase SopA"/>
    <property type="match status" value="3"/>
</dbReference>
<dbReference type="Proteomes" id="UP000545037">
    <property type="component" value="Unassembled WGS sequence"/>
</dbReference>
<protein>
    <submittedName>
        <fullName evidence="2">Uncharacterized protein YjbI with pentapeptide repeats</fullName>
    </submittedName>
</protein>
<organism evidence="2 3">
    <name type="scientific">Brevundimonas variabilis</name>
    <dbReference type="NCBI Taxonomy" id="74312"/>
    <lineage>
        <taxon>Bacteria</taxon>
        <taxon>Pseudomonadati</taxon>
        <taxon>Pseudomonadota</taxon>
        <taxon>Alphaproteobacteria</taxon>
        <taxon>Caulobacterales</taxon>
        <taxon>Caulobacteraceae</taxon>
        <taxon>Brevundimonas</taxon>
    </lineage>
</organism>
<accession>A0A7W9FEH6</accession>
<comment type="caution">
    <text evidence="2">The sequence shown here is derived from an EMBL/GenBank/DDBJ whole genome shotgun (WGS) entry which is preliminary data.</text>
</comment>
<dbReference type="Pfam" id="PF00805">
    <property type="entry name" value="Pentapeptide"/>
    <property type="match status" value="4"/>
</dbReference>
<proteinExistence type="predicted"/>
<dbReference type="EMBL" id="JACHOR010000001">
    <property type="protein sequence ID" value="MBB5744538.1"/>
    <property type="molecule type" value="Genomic_DNA"/>
</dbReference>
<sequence>MPSVALASERARTELPPFSQAILDRYLDAHGRYIRGQPGGRRALVKYLQAPLLDFRGRQLAEADFTGANLERASLLKAGFERASFYCANLRGTDARHADFRQADFRGASLRGANLAGAKLDAADMRQAMLARADIDGGYHLWLQGDGADGEEMRFSVDLTNCSMKGVKLNSAKLKWANFSGAILHGADLSGADLTGAQFAGAVLTSARFDRLKIDPSAFDKCVLDPSQAALDRVPFLESLVNDNTRWVETNGKVGQPATLDGEDLRPLNALFAKRALTALSAKGCCAIGVDFSSAQLQGACFDRADLRDANFSSADLRGASFDGALLWHARFDDADIRPLALAGGSARDFSFKGAKFAAGCFQNSTR</sequence>
<reference evidence="2 3" key="1">
    <citation type="submission" date="2020-08" db="EMBL/GenBank/DDBJ databases">
        <title>Genomic Encyclopedia of Type Strains, Phase IV (KMG-IV): sequencing the most valuable type-strain genomes for metagenomic binning, comparative biology and taxonomic classification.</title>
        <authorList>
            <person name="Goeker M."/>
        </authorList>
    </citation>
    <scope>NUCLEOTIDE SEQUENCE [LARGE SCALE GENOMIC DNA]</scope>
    <source>
        <strain evidence="2 3">DSM 4737</strain>
    </source>
</reference>
<dbReference type="PANTHER" id="PTHR47485:SF1">
    <property type="entry name" value="THYLAKOID LUMENAL 17.4 KDA PROTEIN, CHLOROPLASTIC"/>
    <property type="match status" value="1"/>
</dbReference>
<keyword evidence="3" id="KW-1185">Reference proteome</keyword>
<dbReference type="InterPro" id="IPR001646">
    <property type="entry name" value="5peptide_repeat"/>
</dbReference>
<evidence type="ECO:0000313" key="2">
    <source>
        <dbReference type="EMBL" id="MBB5744538.1"/>
    </source>
</evidence>
<evidence type="ECO:0000256" key="1">
    <source>
        <dbReference type="ARBA" id="ARBA00022737"/>
    </source>
</evidence>
<dbReference type="SUPFAM" id="SSF141571">
    <property type="entry name" value="Pentapeptide repeat-like"/>
    <property type="match status" value="2"/>
</dbReference>
<dbReference type="PANTHER" id="PTHR47485">
    <property type="entry name" value="THYLAKOID LUMENAL 17.4 KDA PROTEIN, CHLOROPLASTIC"/>
    <property type="match status" value="1"/>
</dbReference>
<keyword evidence="1" id="KW-0677">Repeat</keyword>